<protein>
    <recommendedName>
        <fullName evidence="11">Seipin</fullName>
    </recommendedName>
</protein>
<dbReference type="InterPro" id="IPR009617">
    <property type="entry name" value="Seipin"/>
</dbReference>
<dbReference type="CDD" id="cd23995">
    <property type="entry name" value="Seipin_BSCL2_like"/>
    <property type="match status" value="1"/>
</dbReference>
<name>A0A803QL51_CANSA</name>
<dbReference type="OMA" id="PGVTCGV"/>
<accession>A0A803QL51</accession>
<dbReference type="PANTHER" id="PTHR21212">
    <property type="entry name" value="BERNARDINELLI-SEIP CONGENITAL LIPODYSTROPHY 2 HOMOLOG BSCL2 PROTEIN"/>
    <property type="match status" value="1"/>
</dbReference>
<feature type="region of interest" description="Disordered" evidence="7">
    <location>
        <begin position="508"/>
        <end position="528"/>
    </location>
</feature>
<feature type="compositionally biased region" description="Basic and acidic residues" evidence="7">
    <location>
        <begin position="84"/>
        <end position="93"/>
    </location>
</feature>
<dbReference type="PANTHER" id="PTHR21212:SF0">
    <property type="entry name" value="SEIPIN"/>
    <property type="match status" value="1"/>
</dbReference>
<feature type="compositionally biased region" description="Low complexity" evidence="7">
    <location>
        <begin position="97"/>
        <end position="108"/>
    </location>
</feature>
<evidence type="ECO:0000256" key="8">
    <source>
        <dbReference type="SAM" id="Phobius"/>
    </source>
</evidence>
<feature type="transmembrane region" description="Helical" evidence="8">
    <location>
        <begin position="256"/>
        <end position="282"/>
    </location>
</feature>
<sequence length="557" mass="62545">MTKTLMSFMDLPTSIAIDNGQVFFEALDEFHVPFYDCPDSFSDHTPDSSSSSALDTPLPKSPPPEASSPALTIRRRRLASRRFSNKESNDSSLDKPSSLSEIDSVESSTKWSEIGGNLQENGDKSDFNKEPVRITNEVSESLVVDSINSDADEVNGSSSSNLLIFAASLVIKAIGFQFDLFIKFVTFPIWVSYTSYMILVDPFFTMRRGRDYFIGKMVKLWDLVLGFVNPYVSDWLKDNKSIEKVAWSCFWGSLWAIYVCFMLCSFLFLSSLFSGLIMRYFVEVPLHMKQVLNFDFTKHRPVAFVPIISCVNAGCGMDCEQQIEGRNTVGFRVIPVGHKLQATVSMTLPESDYNRNLGIFQARLEFVSVKGEILSSSSHPCMLQFKSEPIRILWTFLKAVPLVAGYQSESQTLNVKFKGFREGDVPTGCIKVTIEQRAEYRPGAGIPEMYDASLILESELPLLKRVLWHWKISIFIWITMTLFFIELLCALVCCNRIIIPRPRQRQRNSSISSGATTQNNPTARSGNGGLHRAAPLDAAADAAAHQYRHAITTLSFL</sequence>
<dbReference type="AlphaFoldDB" id="A0A803QL51"/>
<dbReference type="Proteomes" id="UP000596661">
    <property type="component" value="Unassembled WGS sequence"/>
</dbReference>
<feature type="transmembrane region" description="Helical" evidence="8">
    <location>
        <begin position="187"/>
        <end position="206"/>
    </location>
</feature>
<organism evidence="9 10">
    <name type="scientific">Cannabis sativa</name>
    <name type="common">Hemp</name>
    <name type="synonym">Marijuana</name>
    <dbReference type="NCBI Taxonomy" id="3483"/>
    <lineage>
        <taxon>Eukaryota</taxon>
        <taxon>Viridiplantae</taxon>
        <taxon>Streptophyta</taxon>
        <taxon>Embryophyta</taxon>
        <taxon>Tracheophyta</taxon>
        <taxon>Spermatophyta</taxon>
        <taxon>Magnoliopsida</taxon>
        <taxon>eudicotyledons</taxon>
        <taxon>Gunneridae</taxon>
        <taxon>Pentapetalae</taxon>
        <taxon>rosids</taxon>
        <taxon>fabids</taxon>
        <taxon>Rosales</taxon>
        <taxon>Cannabaceae</taxon>
        <taxon>Cannabis</taxon>
    </lineage>
</organism>
<feature type="compositionally biased region" description="Low complexity" evidence="7">
    <location>
        <begin position="47"/>
        <end position="58"/>
    </location>
</feature>
<comment type="subcellular location">
    <subcellularLocation>
        <location evidence="1">Endoplasmic reticulum membrane</location>
        <topology evidence="1">Multi-pass membrane protein</topology>
    </subcellularLocation>
</comment>
<keyword evidence="6 8" id="KW-0472">Membrane</keyword>
<evidence type="ECO:0000256" key="2">
    <source>
        <dbReference type="ARBA" id="ARBA00022692"/>
    </source>
</evidence>
<dbReference type="EnsemblPlants" id="evm.model.10.1862">
    <property type="protein sequence ID" value="cds.evm.model.10.1862"/>
    <property type="gene ID" value="evm.TU.10.1862"/>
</dbReference>
<dbReference type="Gramene" id="evm.model.10.1862">
    <property type="protein sequence ID" value="cds.evm.model.10.1862"/>
    <property type="gene ID" value="evm.TU.10.1862"/>
</dbReference>
<reference evidence="9" key="1">
    <citation type="submission" date="2021-03" db="UniProtKB">
        <authorList>
            <consortium name="EnsemblPlants"/>
        </authorList>
    </citation>
    <scope>IDENTIFICATION</scope>
</reference>
<keyword evidence="2 8" id="KW-0812">Transmembrane</keyword>
<evidence type="ECO:0000256" key="4">
    <source>
        <dbReference type="ARBA" id="ARBA00022989"/>
    </source>
</evidence>
<keyword evidence="5" id="KW-0443">Lipid metabolism</keyword>
<evidence type="ECO:0008006" key="11">
    <source>
        <dbReference type="Google" id="ProtNLM"/>
    </source>
</evidence>
<dbReference type="Pfam" id="PF06775">
    <property type="entry name" value="Seipin"/>
    <property type="match status" value="1"/>
</dbReference>
<feature type="transmembrane region" description="Helical" evidence="8">
    <location>
        <begin position="474"/>
        <end position="499"/>
    </location>
</feature>
<dbReference type="GO" id="GO:0005789">
    <property type="term" value="C:endoplasmic reticulum membrane"/>
    <property type="evidence" value="ECO:0007669"/>
    <property type="project" value="UniProtKB-SubCell"/>
</dbReference>
<evidence type="ECO:0000313" key="9">
    <source>
        <dbReference type="EnsemblPlants" id="cds.evm.model.10.1862"/>
    </source>
</evidence>
<evidence type="ECO:0000256" key="7">
    <source>
        <dbReference type="SAM" id="MobiDB-lite"/>
    </source>
</evidence>
<keyword evidence="10" id="KW-1185">Reference proteome</keyword>
<evidence type="ECO:0000256" key="6">
    <source>
        <dbReference type="ARBA" id="ARBA00023136"/>
    </source>
</evidence>
<dbReference type="EMBL" id="UZAU01000821">
    <property type="status" value="NOT_ANNOTATED_CDS"/>
    <property type="molecule type" value="Genomic_DNA"/>
</dbReference>
<keyword evidence="3" id="KW-0256">Endoplasmic reticulum</keyword>
<dbReference type="GO" id="GO:0140042">
    <property type="term" value="P:lipid droplet formation"/>
    <property type="evidence" value="ECO:0007669"/>
    <property type="project" value="UniProtKB-ARBA"/>
</dbReference>
<dbReference type="OrthoDB" id="3990054at2759"/>
<evidence type="ECO:0000256" key="1">
    <source>
        <dbReference type="ARBA" id="ARBA00004477"/>
    </source>
</evidence>
<proteinExistence type="predicted"/>
<evidence type="ECO:0000256" key="5">
    <source>
        <dbReference type="ARBA" id="ARBA00023098"/>
    </source>
</evidence>
<evidence type="ECO:0000256" key="3">
    <source>
        <dbReference type="ARBA" id="ARBA00022824"/>
    </source>
</evidence>
<evidence type="ECO:0000313" key="10">
    <source>
        <dbReference type="Proteomes" id="UP000596661"/>
    </source>
</evidence>
<feature type="region of interest" description="Disordered" evidence="7">
    <location>
        <begin position="42"/>
        <end position="129"/>
    </location>
</feature>
<dbReference type="GO" id="GO:0006629">
    <property type="term" value="P:lipid metabolic process"/>
    <property type="evidence" value="ECO:0007669"/>
    <property type="project" value="UniProtKB-KW"/>
</dbReference>
<feature type="compositionally biased region" description="Polar residues" evidence="7">
    <location>
        <begin position="514"/>
        <end position="525"/>
    </location>
</feature>
<keyword evidence="4 8" id="KW-1133">Transmembrane helix</keyword>